<keyword evidence="2" id="KW-1185">Reference proteome</keyword>
<feature type="non-terminal residue" evidence="1">
    <location>
        <position position="1"/>
    </location>
</feature>
<dbReference type="Pfam" id="PF04307">
    <property type="entry name" value="YdjM"/>
    <property type="match status" value="1"/>
</dbReference>
<organism evidence="1 2">
    <name type="scientific">Halorubrum tibetense</name>
    <dbReference type="NCBI Taxonomy" id="175631"/>
    <lineage>
        <taxon>Archaea</taxon>
        <taxon>Methanobacteriati</taxon>
        <taxon>Methanobacteriota</taxon>
        <taxon>Stenosarchaea group</taxon>
        <taxon>Halobacteria</taxon>
        <taxon>Halobacteriales</taxon>
        <taxon>Haloferacaceae</taxon>
        <taxon>Halorubrum</taxon>
    </lineage>
</organism>
<evidence type="ECO:0000313" key="2">
    <source>
        <dbReference type="Proteomes" id="UP001596442"/>
    </source>
</evidence>
<gene>
    <name evidence="1" type="ORF">ACFQEU_14650</name>
</gene>
<dbReference type="RefSeq" id="WP_379783356.1">
    <property type="nucleotide sequence ID" value="NZ_JBHSWW010000334.1"/>
</dbReference>
<proteinExistence type="predicted"/>
<comment type="caution">
    <text evidence="1">The sequence shown here is derived from an EMBL/GenBank/DDBJ whole genome shotgun (WGS) entry which is preliminary data.</text>
</comment>
<dbReference type="InterPro" id="IPR007404">
    <property type="entry name" value="YdjM-like"/>
</dbReference>
<evidence type="ECO:0000313" key="1">
    <source>
        <dbReference type="EMBL" id="MFC6754687.1"/>
    </source>
</evidence>
<dbReference type="EMBL" id="JBHSWW010000334">
    <property type="protein sequence ID" value="MFC6754687.1"/>
    <property type="molecule type" value="Genomic_DNA"/>
</dbReference>
<protein>
    <submittedName>
        <fullName evidence="1">Metal-dependent hydrolase</fullName>
    </submittedName>
</protein>
<keyword evidence="1" id="KW-0378">Hydrolase</keyword>
<name>A0ABD5SCG4_9EURY</name>
<dbReference type="AlphaFoldDB" id="A0ABD5SCG4"/>
<reference evidence="1 2" key="1">
    <citation type="journal article" date="2019" name="Int. J. Syst. Evol. Microbiol.">
        <title>The Global Catalogue of Microorganisms (GCM) 10K type strain sequencing project: providing services to taxonomists for standard genome sequencing and annotation.</title>
        <authorList>
            <consortium name="The Broad Institute Genomics Platform"/>
            <consortium name="The Broad Institute Genome Sequencing Center for Infectious Disease"/>
            <person name="Wu L."/>
            <person name="Ma J."/>
        </authorList>
    </citation>
    <scope>NUCLEOTIDE SEQUENCE [LARGE SCALE GENOMIC DNA]</scope>
    <source>
        <strain evidence="1 2">CGMCC 1.3239</strain>
    </source>
</reference>
<sequence length="93" mass="9379">VGVVAGGGAALVNATAVASSPEWTPLFVGGVATASLWSHLAGDVITPMGIRPFRPLSGAHFTLDLTPAKNPRVNVLFLSVGVLALSTAVMLSI</sequence>
<dbReference type="Proteomes" id="UP001596442">
    <property type="component" value="Unassembled WGS sequence"/>
</dbReference>
<dbReference type="GO" id="GO:0016787">
    <property type="term" value="F:hydrolase activity"/>
    <property type="evidence" value="ECO:0007669"/>
    <property type="project" value="UniProtKB-KW"/>
</dbReference>
<accession>A0ABD5SCG4</accession>